<gene>
    <name evidence="1" type="ORF">FVEG_16445</name>
</gene>
<evidence type="ECO:0000313" key="2">
    <source>
        <dbReference type="Proteomes" id="UP000009096"/>
    </source>
</evidence>
<protein>
    <submittedName>
        <fullName evidence="1">Uncharacterized protein</fullName>
    </submittedName>
</protein>
<dbReference type="AlphaFoldDB" id="W7MCL3"/>
<dbReference type="GeneID" id="30073321"/>
<accession>W7MCL3</accession>
<keyword evidence="2" id="KW-1185">Reference proteome</keyword>
<dbReference type="VEuPathDB" id="FungiDB:FVEG_16445"/>
<dbReference type="KEGG" id="fvr:FVEG_16445"/>
<dbReference type="EMBL" id="CM000587">
    <property type="protein sequence ID" value="EWG49233.1"/>
    <property type="molecule type" value="Genomic_DNA"/>
</dbReference>
<dbReference type="EMBL" id="DS022252">
    <property type="protein sequence ID" value="EWG49233.1"/>
    <property type="molecule type" value="Genomic_DNA"/>
</dbReference>
<organism evidence="1 2">
    <name type="scientific">Gibberella moniliformis (strain M3125 / FGSC 7600)</name>
    <name type="common">Maize ear and stalk rot fungus</name>
    <name type="synonym">Fusarium verticillioides</name>
    <dbReference type="NCBI Taxonomy" id="334819"/>
    <lineage>
        <taxon>Eukaryota</taxon>
        <taxon>Fungi</taxon>
        <taxon>Dikarya</taxon>
        <taxon>Ascomycota</taxon>
        <taxon>Pezizomycotina</taxon>
        <taxon>Sordariomycetes</taxon>
        <taxon>Hypocreomycetidae</taxon>
        <taxon>Hypocreales</taxon>
        <taxon>Nectriaceae</taxon>
        <taxon>Fusarium</taxon>
        <taxon>Fusarium fujikuroi species complex</taxon>
    </lineage>
</organism>
<proteinExistence type="predicted"/>
<reference evidence="1 2" key="1">
    <citation type="journal article" date="2010" name="Nature">
        <title>Comparative genomics reveals mobile pathogenicity chromosomes in Fusarium.</title>
        <authorList>
            <person name="Ma L.J."/>
            <person name="van der Does H.C."/>
            <person name="Borkovich K.A."/>
            <person name="Coleman J.J."/>
            <person name="Daboussi M.J."/>
            <person name="Di Pietro A."/>
            <person name="Dufresne M."/>
            <person name="Freitag M."/>
            <person name="Grabherr M."/>
            <person name="Henrissat B."/>
            <person name="Houterman P.M."/>
            <person name="Kang S."/>
            <person name="Shim W.B."/>
            <person name="Woloshuk C."/>
            <person name="Xie X."/>
            <person name="Xu J.R."/>
            <person name="Antoniw J."/>
            <person name="Baker S.E."/>
            <person name="Bluhm B.H."/>
            <person name="Breakspear A."/>
            <person name="Brown D.W."/>
            <person name="Butchko R.A."/>
            <person name="Chapman S."/>
            <person name="Coulson R."/>
            <person name="Coutinho P.M."/>
            <person name="Danchin E.G."/>
            <person name="Diener A."/>
            <person name="Gale L.R."/>
            <person name="Gardiner D.M."/>
            <person name="Goff S."/>
            <person name="Hammond-Kosack K.E."/>
            <person name="Hilburn K."/>
            <person name="Hua-Van A."/>
            <person name="Jonkers W."/>
            <person name="Kazan K."/>
            <person name="Kodira C.D."/>
            <person name="Koehrsen M."/>
            <person name="Kumar L."/>
            <person name="Lee Y.H."/>
            <person name="Li L."/>
            <person name="Manners J.M."/>
            <person name="Miranda-Saavedra D."/>
            <person name="Mukherjee M."/>
            <person name="Park G."/>
            <person name="Park J."/>
            <person name="Park S.Y."/>
            <person name="Proctor R.H."/>
            <person name="Regev A."/>
            <person name="Ruiz-Roldan M.C."/>
            <person name="Sain D."/>
            <person name="Sakthikumar S."/>
            <person name="Sykes S."/>
            <person name="Schwartz D.C."/>
            <person name="Turgeon B.G."/>
            <person name="Wapinski I."/>
            <person name="Yoder O."/>
            <person name="Young S."/>
            <person name="Zeng Q."/>
            <person name="Zhou S."/>
            <person name="Galagan J."/>
            <person name="Cuomo C.A."/>
            <person name="Kistler H.C."/>
            <person name="Rep M."/>
        </authorList>
    </citation>
    <scope>NUCLEOTIDE SEQUENCE [LARGE SCALE GENOMIC DNA]</scope>
    <source>
        <strain evidence="2">M3125 / FGSC 7600</strain>
    </source>
</reference>
<evidence type="ECO:0000313" key="1">
    <source>
        <dbReference type="EMBL" id="EWG49233.1"/>
    </source>
</evidence>
<name>W7MCL3_GIBM7</name>
<dbReference type="RefSeq" id="XP_018755424.1">
    <property type="nucleotide sequence ID" value="XM_018905673.1"/>
</dbReference>
<dbReference type="Proteomes" id="UP000009096">
    <property type="component" value="Chromosome 10"/>
</dbReference>
<sequence length="68" mass="7916">MPPLWALYRFHISSFATRLGQAECRGLKRHIQRFASIRLSQYASSLSTDRLVYFKQVILQEWSIGGND</sequence>